<name>A0A8J7NZ96_ATRSP</name>
<dbReference type="InterPro" id="IPR011029">
    <property type="entry name" value="DEATH-like_dom_sf"/>
</dbReference>
<feature type="region of interest" description="Disordered" evidence="15">
    <location>
        <begin position="36"/>
        <end position="110"/>
    </location>
</feature>
<dbReference type="Proteomes" id="UP000736164">
    <property type="component" value="Unassembled WGS sequence"/>
</dbReference>
<evidence type="ECO:0000256" key="8">
    <source>
        <dbReference type="ARBA" id="ARBA00022737"/>
    </source>
</evidence>
<keyword evidence="10" id="KW-0832">Ubl conjugation</keyword>
<feature type="domain" description="Pyrin" evidence="16">
    <location>
        <begin position="227"/>
        <end position="303"/>
    </location>
</feature>
<dbReference type="PANTHER" id="PTHR45690">
    <property type="entry name" value="NACHT, LRR AND PYD DOMAINS-CONTAINING PROTEIN 12"/>
    <property type="match status" value="1"/>
</dbReference>
<dbReference type="Pfam" id="PF17776">
    <property type="entry name" value="NLRC4_HD2"/>
    <property type="match status" value="1"/>
</dbReference>
<keyword evidence="19" id="KW-1185">Reference proteome</keyword>
<reference evidence="18" key="1">
    <citation type="journal article" date="2021" name="Cell">
        <title>Tracing the genetic footprints of vertebrate landing in non-teleost ray-finned fishes.</title>
        <authorList>
            <person name="Bi X."/>
            <person name="Wang K."/>
            <person name="Yang L."/>
            <person name="Pan H."/>
            <person name="Jiang H."/>
            <person name="Wei Q."/>
            <person name="Fang M."/>
            <person name="Yu H."/>
            <person name="Zhu C."/>
            <person name="Cai Y."/>
            <person name="He Y."/>
            <person name="Gan X."/>
            <person name="Zeng H."/>
            <person name="Yu D."/>
            <person name="Zhu Y."/>
            <person name="Jiang H."/>
            <person name="Qiu Q."/>
            <person name="Yang H."/>
            <person name="Zhang Y.E."/>
            <person name="Wang W."/>
            <person name="Zhu M."/>
            <person name="He S."/>
            <person name="Zhang G."/>
        </authorList>
    </citation>
    <scope>NUCLEOTIDE SEQUENCE</scope>
    <source>
        <strain evidence="18">Allg_001</strain>
    </source>
</reference>
<evidence type="ECO:0000256" key="10">
    <source>
        <dbReference type="ARBA" id="ARBA00022843"/>
    </source>
</evidence>
<feature type="domain" description="NACHT" evidence="17">
    <location>
        <begin position="391"/>
        <end position="526"/>
    </location>
</feature>
<keyword evidence="14" id="KW-0395">Inflammatory response</keyword>
<dbReference type="PROSITE" id="PS50837">
    <property type="entry name" value="NACHT"/>
    <property type="match status" value="1"/>
</dbReference>
<keyword evidence="12" id="KW-0333">Golgi apparatus</keyword>
<evidence type="ECO:0000313" key="19">
    <source>
        <dbReference type="Proteomes" id="UP000736164"/>
    </source>
</evidence>
<dbReference type="Gene3D" id="3.40.50.300">
    <property type="entry name" value="P-loop containing nucleotide triphosphate hydrolases"/>
    <property type="match status" value="1"/>
</dbReference>
<evidence type="ECO:0000256" key="9">
    <source>
        <dbReference type="ARBA" id="ARBA00022824"/>
    </source>
</evidence>
<comment type="caution">
    <text evidence="18">The sequence shown here is derived from an EMBL/GenBank/DDBJ whole genome shotgun (WGS) entry which is preliminary data.</text>
</comment>
<evidence type="ECO:0000256" key="15">
    <source>
        <dbReference type="SAM" id="MobiDB-lite"/>
    </source>
</evidence>
<evidence type="ECO:0000256" key="3">
    <source>
        <dbReference type="ARBA" id="ARBA00004555"/>
    </source>
</evidence>
<dbReference type="AlphaFoldDB" id="A0A8J7NZ96"/>
<keyword evidence="9" id="KW-0256">Endoplasmic reticulum</keyword>
<dbReference type="PROSITE" id="PS50824">
    <property type="entry name" value="DAPIN"/>
    <property type="match status" value="1"/>
</dbReference>
<sequence length="868" mass="96840">MGFPCGRTQGRAQCGDTALVEGQGLGFVAQLSRLLEDEPQLGGSYKGTLDTPRRDEQGHPRKAEFYTDSPGGGLHLQQTPRNPVNPPETDRNEQPSRPRVRGDDTGTQAVWLGPPAAQPTMASASVLPAGGLGQWLSGGLSSSPASRLFLPDFWGQIFREAFRSLIPLLTEGYGVCLADWWHGQGPGARGQAEAGRMQRNLMLKTEGLDSLTLDRGLIVFKLLSHHLADLPAEDFKRFRHELRYSKQDEHRISWLELENADRTDTAHLMAERFSSQAVEVALDVLKSINCASTAHSLRTEWEKGFCCLSGTSPDYQSEYKEAVQQKYGKVDPYEASPWEEHGLSSSYIGLHLQRKGGDGGLAGRRKQLVRKWTTDRDCEDLEALLDSGRPQVLALLGPAGMGKSYTAKKVMLDWAAPGKHYSAFDYIFLLDCQKLSRRAQDASLAQLVCEECAALRPVLQSVFESRVLIVMDGLDFVEFATGEVPEMDAFCKKPISVLLQGLLQKRLMSSGQEKSQHYSLLVTIRPAIADQLKKCARVDQWVEILGFSEENLQEYFQHQGLAAQAFEEVRSNESLLSLCAVPLTCWVVCTLLKQQGERGGGLLGAPTYSIICVFISYIYIILKHHHSSSSPEEAAGALRSLCRLAKDGLARRKREFDVKDVEAEFGGVHRVPTSFLNKCGYRCGVRRVEVYSFTHPALQEVLAALFYASDASSSPLNGFLSASLQPGHAHQRDMVQYLFGLCHPHNWALLAPFHLASSASLTPRLKNWMKEAVTFTNRNPEDTYFLLDLLLCLYEFQEEAFTTQTVGALQEVRLQCVLLKKRDFVALRYCLQHCQASQLPRLLLHYCNLRSKEAKKLLPLLDNTKDFR</sequence>
<evidence type="ECO:0000256" key="14">
    <source>
        <dbReference type="ARBA" id="ARBA00023198"/>
    </source>
</evidence>
<feature type="non-terminal residue" evidence="18">
    <location>
        <position position="868"/>
    </location>
</feature>
<dbReference type="GO" id="GO:0061702">
    <property type="term" value="C:canonical inflammasome complex"/>
    <property type="evidence" value="ECO:0007669"/>
    <property type="project" value="UniProtKB-SubCell"/>
</dbReference>
<keyword evidence="6" id="KW-0964">Secreted</keyword>
<dbReference type="SUPFAM" id="SSF47986">
    <property type="entry name" value="DEATH domain"/>
    <property type="match status" value="1"/>
</dbReference>
<dbReference type="PANTHER" id="PTHR45690:SF19">
    <property type="entry name" value="NACHT, LRR AND PYD DOMAINS-CONTAINING PROTEIN 3"/>
    <property type="match status" value="1"/>
</dbReference>
<keyword evidence="11" id="KW-0805">Transcription regulation</keyword>
<evidence type="ECO:0000259" key="16">
    <source>
        <dbReference type="PROSITE" id="PS50824"/>
    </source>
</evidence>
<keyword evidence="7" id="KW-0597">Phosphoprotein</keyword>
<gene>
    <name evidence="18" type="primary">Nlrp6</name>
    <name evidence="18" type="ORF">GTO95_0005902</name>
</gene>
<keyword evidence="8" id="KW-0677">Repeat</keyword>
<evidence type="ECO:0000313" key="18">
    <source>
        <dbReference type="EMBL" id="MBN3322557.1"/>
    </source>
</evidence>
<accession>A0A8J7NZ96</accession>
<dbReference type="Pfam" id="PF02758">
    <property type="entry name" value="PYRIN"/>
    <property type="match status" value="1"/>
</dbReference>
<evidence type="ECO:0000256" key="4">
    <source>
        <dbReference type="ARBA" id="ARBA00004613"/>
    </source>
</evidence>
<dbReference type="InterPro" id="IPR050637">
    <property type="entry name" value="NLRP_innate_immun_reg"/>
</dbReference>
<dbReference type="Gene3D" id="1.10.533.10">
    <property type="entry name" value="Death Domain, Fas"/>
    <property type="match status" value="1"/>
</dbReference>
<keyword evidence="13" id="KW-0804">Transcription</keyword>
<dbReference type="SUPFAM" id="SSF52540">
    <property type="entry name" value="P-loop containing nucleoside triphosphate hydrolases"/>
    <property type="match status" value="1"/>
</dbReference>
<evidence type="ECO:0000256" key="5">
    <source>
        <dbReference type="ARBA" id="ARBA00022490"/>
    </source>
</evidence>
<evidence type="ECO:0000256" key="7">
    <source>
        <dbReference type="ARBA" id="ARBA00022553"/>
    </source>
</evidence>
<comment type="subcellular location">
    <subcellularLocation>
        <location evidence="2">Cytoplasm</location>
    </subcellularLocation>
    <subcellularLocation>
        <location evidence="1">Endoplasmic reticulum</location>
    </subcellularLocation>
    <subcellularLocation>
        <location evidence="3">Golgi apparatus</location>
    </subcellularLocation>
    <subcellularLocation>
        <location evidence="4">Secreted</location>
    </subcellularLocation>
</comment>
<feature type="compositionally biased region" description="Basic and acidic residues" evidence="15">
    <location>
        <begin position="51"/>
        <end position="65"/>
    </location>
</feature>
<dbReference type="InterPro" id="IPR007111">
    <property type="entry name" value="NACHT_NTPase"/>
</dbReference>
<evidence type="ECO:0000256" key="1">
    <source>
        <dbReference type="ARBA" id="ARBA00004240"/>
    </source>
</evidence>
<evidence type="ECO:0000256" key="13">
    <source>
        <dbReference type="ARBA" id="ARBA00023163"/>
    </source>
</evidence>
<dbReference type="SMART" id="SM01289">
    <property type="entry name" value="PYRIN"/>
    <property type="match status" value="1"/>
</dbReference>
<evidence type="ECO:0000256" key="2">
    <source>
        <dbReference type="ARBA" id="ARBA00004496"/>
    </source>
</evidence>
<evidence type="ECO:0000256" key="6">
    <source>
        <dbReference type="ARBA" id="ARBA00022525"/>
    </source>
</evidence>
<dbReference type="Pfam" id="PF05729">
    <property type="entry name" value="NACHT"/>
    <property type="match status" value="1"/>
</dbReference>
<evidence type="ECO:0000259" key="17">
    <source>
        <dbReference type="PROSITE" id="PS50837"/>
    </source>
</evidence>
<organism evidence="18 19">
    <name type="scientific">Atractosteus spatula</name>
    <name type="common">Alligator gar</name>
    <name type="synonym">Lepisosteus spatula</name>
    <dbReference type="NCBI Taxonomy" id="7917"/>
    <lineage>
        <taxon>Eukaryota</taxon>
        <taxon>Metazoa</taxon>
        <taxon>Chordata</taxon>
        <taxon>Craniata</taxon>
        <taxon>Vertebrata</taxon>
        <taxon>Euteleostomi</taxon>
        <taxon>Actinopterygii</taxon>
        <taxon>Neopterygii</taxon>
        <taxon>Holostei</taxon>
        <taxon>Semionotiformes</taxon>
        <taxon>Lepisosteidae</taxon>
        <taxon>Atractosteus</taxon>
    </lineage>
</organism>
<keyword evidence="5" id="KW-0963">Cytoplasm</keyword>
<dbReference type="InterPro" id="IPR004020">
    <property type="entry name" value="DAPIN"/>
</dbReference>
<protein>
    <submittedName>
        <fullName evidence="18">NLRP6 protein</fullName>
    </submittedName>
</protein>
<dbReference type="InterPro" id="IPR041267">
    <property type="entry name" value="NLRP_HD2"/>
</dbReference>
<evidence type="ECO:0000256" key="12">
    <source>
        <dbReference type="ARBA" id="ARBA00023034"/>
    </source>
</evidence>
<proteinExistence type="predicted"/>
<dbReference type="InterPro" id="IPR027417">
    <property type="entry name" value="P-loop_NTPase"/>
</dbReference>
<feature type="compositionally biased region" description="Basic and acidic residues" evidence="15">
    <location>
        <begin position="88"/>
        <end position="104"/>
    </location>
</feature>
<feature type="non-terminal residue" evidence="18">
    <location>
        <position position="1"/>
    </location>
</feature>
<evidence type="ECO:0000256" key="11">
    <source>
        <dbReference type="ARBA" id="ARBA00023015"/>
    </source>
</evidence>
<dbReference type="EMBL" id="JAAWVO010060449">
    <property type="protein sequence ID" value="MBN3322557.1"/>
    <property type="molecule type" value="Genomic_DNA"/>
</dbReference>